<protein>
    <submittedName>
        <fullName evidence="2">RHS repeat-associated core domain-containing protein</fullName>
    </submittedName>
</protein>
<sequence>MPTTTCCDPNNPEVNFANYGYDKKGNPLYIEKNTCNVGEDDRAFMWDEENRLRFVDTRPSTPEVDGSAIYTYDAGGERIIKQLLSSEILDFKNGVTTTVDSANSITATIYPNGLISARLQYEPGDGYNGTYIIDYTKHYFAGTQRITGKLGEGSNFGAFNCSWLIIPFGNGGAPVNEKDKAMQALTTANAAVLALMQSKGITPPPGFGQNAGYFGNCVSSYTGPEENHVYWYHPDHLGSSSFITGIDGEVTQNIEYFPSGEVFLENHLNSYNTPYLYNSKELDDETGYYYYGARYYNPRVSLWLNVDPLASYDPMMNGEHYIDGEHNGGVYNSGNINPYIYTYQNPIRYIDPNGKQVDIYWFNAKKDKSLIQSAKKTINFPENTIQLDAHSNNNDGIAYKVNGETVDWIDNAEKFDKYMTLNSKEWKTSSPTAQVVIVYSCRIALEKDNSTTSILQDISKGSKDKIFIGATNYVWGGDGKNATYGKDSENKKDTTNPGVWKVIKNGVVITEFNADWQPNPRDARKAVRQYEKIKSYFNKANLRKQINESNKNSTRKPIDNLRVK</sequence>
<dbReference type="Gene3D" id="2.180.10.10">
    <property type="entry name" value="RHS repeat-associated core"/>
    <property type="match status" value="2"/>
</dbReference>
<keyword evidence="3" id="KW-1185">Reference proteome</keyword>
<dbReference type="PANTHER" id="PTHR32305:SF15">
    <property type="entry name" value="PROTEIN RHSA-RELATED"/>
    <property type="match status" value="1"/>
</dbReference>
<dbReference type="AlphaFoldDB" id="A0A1G7TNI6"/>
<accession>A0A1G7TNI6</accession>
<dbReference type="NCBIfam" id="TIGR03696">
    <property type="entry name" value="Rhs_assc_core"/>
    <property type="match status" value="1"/>
</dbReference>
<gene>
    <name evidence="2" type="ORF">SAMN05421825_3167</name>
</gene>
<dbReference type="InterPro" id="IPR022385">
    <property type="entry name" value="Rhs_assc_core"/>
</dbReference>
<evidence type="ECO:0000256" key="1">
    <source>
        <dbReference type="SAM" id="MobiDB-lite"/>
    </source>
</evidence>
<dbReference type="InterPro" id="IPR050708">
    <property type="entry name" value="T6SS_VgrG/RHS"/>
</dbReference>
<proteinExistence type="predicted"/>
<reference evidence="3" key="1">
    <citation type="submission" date="2016-10" db="EMBL/GenBank/DDBJ databases">
        <authorList>
            <person name="Varghese N."/>
            <person name="Submissions S."/>
        </authorList>
    </citation>
    <scope>NUCLEOTIDE SEQUENCE [LARGE SCALE GENOMIC DNA]</scope>
    <source>
        <strain evidence="3">DSM 19684</strain>
    </source>
</reference>
<dbReference type="PANTHER" id="PTHR32305">
    <property type="match status" value="1"/>
</dbReference>
<organism evidence="2 3">
    <name type="scientific">Epilithonimonas hungarica</name>
    <dbReference type="NCBI Taxonomy" id="454006"/>
    <lineage>
        <taxon>Bacteria</taxon>
        <taxon>Pseudomonadati</taxon>
        <taxon>Bacteroidota</taxon>
        <taxon>Flavobacteriia</taxon>
        <taxon>Flavobacteriales</taxon>
        <taxon>Weeksellaceae</taxon>
        <taxon>Chryseobacterium group</taxon>
        <taxon>Epilithonimonas</taxon>
    </lineage>
</organism>
<dbReference type="OrthoDB" id="1376075at2"/>
<evidence type="ECO:0000313" key="2">
    <source>
        <dbReference type="EMBL" id="SDG36584.1"/>
    </source>
</evidence>
<dbReference type="RefSeq" id="WP_089874409.1">
    <property type="nucleotide sequence ID" value="NZ_FNBH01000004.1"/>
</dbReference>
<dbReference type="EMBL" id="FNBH01000004">
    <property type="protein sequence ID" value="SDG36584.1"/>
    <property type="molecule type" value="Genomic_DNA"/>
</dbReference>
<feature type="region of interest" description="Disordered" evidence="1">
    <location>
        <begin position="544"/>
        <end position="564"/>
    </location>
</feature>
<dbReference type="Proteomes" id="UP000199203">
    <property type="component" value="Unassembled WGS sequence"/>
</dbReference>
<name>A0A1G7TNI6_9FLAO</name>
<evidence type="ECO:0000313" key="3">
    <source>
        <dbReference type="Proteomes" id="UP000199203"/>
    </source>
</evidence>
<dbReference type="STRING" id="454006.SAMN05421825_3167"/>